<dbReference type="SUPFAM" id="SSF47203">
    <property type="entry name" value="Acyl-CoA dehydrogenase C-terminal domain-like"/>
    <property type="match status" value="1"/>
</dbReference>
<evidence type="ECO:0000256" key="3">
    <source>
        <dbReference type="ARBA" id="ARBA00022630"/>
    </source>
</evidence>
<evidence type="ECO:0000259" key="8">
    <source>
        <dbReference type="Pfam" id="PF02770"/>
    </source>
</evidence>
<dbReference type="AlphaFoldDB" id="A0A1M5ZGU8"/>
<dbReference type="FunFam" id="1.10.540.10:FF:000002">
    <property type="entry name" value="Acyl-CoA dehydrogenase FadE19"/>
    <property type="match status" value="1"/>
</dbReference>
<dbReference type="GO" id="GO:0003995">
    <property type="term" value="F:acyl-CoA dehydrogenase activity"/>
    <property type="evidence" value="ECO:0007669"/>
    <property type="project" value="InterPro"/>
</dbReference>
<dbReference type="GO" id="GO:0050660">
    <property type="term" value="F:flavin adenine dinucleotide binding"/>
    <property type="evidence" value="ECO:0007669"/>
    <property type="project" value="InterPro"/>
</dbReference>
<protein>
    <submittedName>
        <fullName evidence="10">Glutaryl-CoA dehydrogenase (Non-decarboxylating)</fullName>
    </submittedName>
</protein>
<keyword evidence="4 6" id="KW-0274">FAD</keyword>
<dbReference type="InterPro" id="IPR006091">
    <property type="entry name" value="Acyl-CoA_Oxase/DH_mid-dom"/>
</dbReference>
<evidence type="ECO:0000256" key="6">
    <source>
        <dbReference type="RuleBase" id="RU362125"/>
    </source>
</evidence>
<sequence length="386" mass="42399">MDFGYTEDQKMIAELAKDFAEKEIAPHVDEDEENHFYRREILSKMGELGLLGFNIPEEYGGNGLGWMEAVAALYEIAKVHTSWRLSVSGNVWGPALTILEYGTEEQKQKYIPGLCSGEYAGSFAITEANSGSDVASMKMTAKDCGDHWLLNGSKMWISGGHTCDIGLVYAKTDPAAGAKGVSCFIVDYNETTEGVSRIPIHKKVGMWPAPTSELVFEDVKIPKENLLGPLNKGFQICMWMLNNTRMGCATGAAALSAAALEGAVQYANERTQFGQPIGKFQMIQQQIAEMKLEDDAAKLMVFRAAWLKENKLPSQQATSMAKLFACNAAVHGANMAMKIYGSYGYSDEYPCGRWLRDAKQFETLEGTSNIHMGIVAGIELGYTPNR</sequence>
<dbReference type="InterPro" id="IPR006089">
    <property type="entry name" value="Acyl-CoA_DH_CS"/>
</dbReference>
<accession>A0A1M5ZGU8</accession>
<dbReference type="PROSITE" id="PS00072">
    <property type="entry name" value="ACYL_COA_DH_1"/>
    <property type="match status" value="1"/>
</dbReference>
<dbReference type="Pfam" id="PF00441">
    <property type="entry name" value="Acyl-CoA_dh_1"/>
    <property type="match status" value="1"/>
</dbReference>
<dbReference type="RefSeq" id="WP_073082750.1">
    <property type="nucleotide sequence ID" value="NZ_FQXV01000019.1"/>
</dbReference>
<evidence type="ECO:0000259" key="9">
    <source>
        <dbReference type="Pfam" id="PF02771"/>
    </source>
</evidence>
<evidence type="ECO:0000259" key="7">
    <source>
        <dbReference type="Pfam" id="PF00441"/>
    </source>
</evidence>
<dbReference type="STRING" id="1123282.SAMN02745823_03683"/>
<organism evidence="10 11">
    <name type="scientific">Sporobacter termitidis DSM 10068</name>
    <dbReference type="NCBI Taxonomy" id="1123282"/>
    <lineage>
        <taxon>Bacteria</taxon>
        <taxon>Bacillati</taxon>
        <taxon>Bacillota</taxon>
        <taxon>Clostridia</taxon>
        <taxon>Eubacteriales</taxon>
        <taxon>Oscillospiraceae</taxon>
        <taxon>Sporobacter</taxon>
    </lineage>
</organism>
<dbReference type="SUPFAM" id="SSF56645">
    <property type="entry name" value="Acyl-CoA dehydrogenase NM domain-like"/>
    <property type="match status" value="1"/>
</dbReference>
<dbReference type="PIRSF" id="PIRSF016578">
    <property type="entry name" value="HsaA"/>
    <property type="match status" value="1"/>
</dbReference>
<feature type="domain" description="Acyl-CoA oxidase/dehydrogenase middle" evidence="8">
    <location>
        <begin position="122"/>
        <end position="219"/>
    </location>
</feature>
<dbReference type="Gene3D" id="1.20.140.10">
    <property type="entry name" value="Butyryl-CoA Dehydrogenase, subunit A, domain 3"/>
    <property type="match status" value="1"/>
</dbReference>
<evidence type="ECO:0000256" key="4">
    <source>
        <dbReference type="ARBA" id="ARBA00022827"/>
    </source>
</evidence>
<dbReference type="PANTHER" id="PTHR43884:SF12">
    <property type="entry name" value="ISOVALERYL-COA DEHYDROGENASE, MITOCHONDRIAL-RELATED"/>
    <property type="match status" value="1"/>
</dbReference>
<keyword evidence="3 6" id="KW-0285">Flavoprotein</keyword>
<comment type="cofactor">
    <cofactor evidence="1 6">
        <name>FAD</name>
        <dbReference type="ChEBI" id="CHEBI:57692"/>
    </cofactor>
</comment>
<keyword evidence="11" id="KW-1185">Reference proteome</keyword>
<dbReference type="Pfam" id="PF02771">
    <property type="entry name" value="Acyl-CoA_dh_N"/>
    <property type="match status" value="1"/>
</dbReference>
<dbReference type="Gene3D" id="1.10.540.10">
    <property type="entry name" value="Acyl-CoA dehydrogenase/oxidase, N-terminal domain"/>
    <property type="match status" value="1"/>
</dbReference>
<evidence type="ECO:0000256" key="5">
    <source>
        <dbReference type="ARBA" id="ARBA00023002"/>
    </source>
</evidence>
<feature type="domain" description="Acyl-CoA dehydrogenase/oxidase C-terminal" evidence="7">
    <location>
        <begin position="231"/>
        <end position="376"/>
    </location>
</feature>
<evidence type="ECO:0000256" key="2">
    <source>
        <dbReference type="ARBA" id="ARBA00009347"/>
    </source>
</evidence>
<gene>
    <name evidence="10" type="ORF">SAMN02745823_03683</name>
</gene>
<proteinExistence type="inferred from homology"/>
<name>A0A1M5ZGU8_9FIRM</name>
<dbReference type="FunFam" id="2.40.110.10:FF:000001">
    <property type="entry name" value="Acyl-CoA dehydrogenase, mitochondrial"/>
    <property type="match status" value="1"/>
</dbReference>
<dbReference type="InterPro" id="IPR009075">
    <property type="entry name" value="AcylCo_DH/oxidase_C"/>
</dbReference>
<comment type="similarity">
    <text evidence="2 6">Belongs to the acyl-CoA dehydrogenase family.</text>
</comment>
<dbReference type="InterPro" id="IPR046373">
    <property type="entry name" value="Acyl-CoA_Oxase/DH_mid-dom_sf"/>
</dbReference>
<reference evidence="10 11" key="1">
    <citation type="submission" date="2016-11" db="EMBL/GenBank/DDBJ databases">
        <authorList>
            <person name="Jaros S."/>
            <person name="Januszkiewicz K."/>
            <person name="Wedrychowicz H."/>
        </authorList>
    </citation>
    <scope>NUCLEOTIDE SEQUENCE [LARGE SCALE GENOMIC DNA]</scope>
    <source>
        <strain evidence="10 11">DSM 10068</strain>
    </source>
</reference>
<dbReference type="Gene3D" id="2.40.110.10">
    <property type="entry name" value="Butyryl-CoA Dehydrogenase, subunit A, domain 2"/>
    <property type="match status" value="1"/>
</dbReference>
<evidence type="ECO:0000313" key="10">
    <source>
        <dbReference type="EMBL" id="SHI23133.1"/>
    </source>
</evidence>
<dbReference type="EMBL" id="FQXV01000019">
    <property type="protein sequence ID" value="SHI23133.1"/>
    <property type="molecule type" value="Genomic_DNA"/>
</dbReference>
<dbReference type="PANTHER" id="PTHR43884">
    <property type="entry name" value="ACYL-COA DEHYDROGENASE"/>
    <property type="match status" value="1"/>
</dbReference>
<keyword evidence="5 6" id="KW-0560">Oxidoreductase</keyword>
<dbReference type="InterPro" id="IPR009100">
    <property type="entry name" value="AcylCoA_DH/oxidase_NM_dom_sf"/>
</dbReference>
<dbReference type="FunFam" id="1.20.140.10:FF:000004">
    <property type="entry name" value="Acyl-CoA dehydrogenase FadE25"/>
    <property type="match status" value="1"/>
</dbReference>
<dbReference type="OrthoDB" id="9802447at2"/>
<evidence type="ECO:0000256" key="1">
    <source>
        <dbReference type="ARBA" id="ARBA00001974"/>
    </source>
</evidence>
<evidence type="ECO:0000313" key="11">
    <source>
        <dbReference type="Proteomes" id="UP000183995"/>
    </source>
</evidence>
<feature type="domain" description="Acyl-CoA dehydrogenase/oxidase N-terminal" evidence="9">
    <location>
        <begin position="6"/>
        <end position="118"/>
    </location>
</feature>
<dbReference type="InterPro" id="IPR013786">
    <property type="entry name" value="AcylCoA_DH/ox_N"/>
</dbReference>
<dbReference type="InterPro" id="IPR037069">
    <property type="entry name" value="AcylCoA_DH/ox_N_sf"/>
</dbReference>
<dbReference type="Proteomes" id="UP000183995">
    <property type="component" value="Unassembled WGS sequence"/>
</dbReference>
<dbReference type="Pfam" id="PF02770">
    <property type="entry name" value="Acyl-CoA_dh_M"/>
    <property type="match status" value="1"/>
</dbReference>
<dbReference type="InterPro" id="IPR036250">
    <property type="entry name" value="AcylCo_DH-like_C"/>
</dbReference>